<feature type="region of interest" description="Disordered" evidence="1">
    <location>
        <begin position="26"/>
        <end position="46"/>
    </location>
</feature>
<accession>A0A6A6TDX4</accession>
<dbReference type="Proteomes" id="UP000799324">
    <property type="component" value="Unassembled WGS sequence"/>
</dbReference>
<keyword evidence="3" id="KW-1185">Reference proteome</keyword>
<proteinExistence type="predicted"/>
<reference evidence="2" key="1">
    <citation type="journal article" date="2020" name="Stud. Mycol.">
        <title>101 Dothideomycetes genomes: a test case for predicting lifestyles and emergence of pathogens.</title>
        <authorList>
            <person name="Haridas S."/>
            <person name="Albert R."/>
            <person name="Binder M."/>
            <person name="Bloem J."/>
            <person name="Labutti K."/>
            <person name="Salamov A."/>
            <person name="Andreopoulos B."/>
            <person name="Baker S."/>
            <person name="Barry K."/>
            <person name="Bills G."/>
            <person name="Bluhm B."/>
            <person name="Cannon C."/>
            <person name="Castanera R."/>
            <person name="Culley D."/>
            <person name="Daum C."/>
            <person name="Ezra D."/>
            <person name="Gonzalez J."/>
            <person name="Henrissat B."/>
            <person name="Kuo A."/>
            <person name="Liang C."/>
            <person name="Lipzen A."/>
            <person name="Lutzoni F."/>
            <person name="Magnuson J."/>
            <person name="Mondo S."/>
            <person name="Nolan M."/>
            <person name="Ohm R."/>
            <person name="Pangilinan J."/>
            <person name="Park H.-J."/>
            <person name="Ramirez L."/>
            <person name="Alfaro M."/>
            <person name="Sun H."/>
            <person name="Tritt A."/>
            <person name="Yoshinaga Y."/>
            <person name="Zwiers L.-H."/>
            <person name="Turgeon B."/>
            <person name="Goodwin S."/>
            <person name="Spatafora J."/>
            <person name="Crous P."/>
            <person name="Grigoriev I."/>
        </authorList>
    </citation>
    <scope>NUCLEOTIDE SEQUENCE</scope>
    <source>
        <strain evidence="2">CBS 122681</strain>
    </source>
</reference>
<dbReference type="EMBL" id="MU004329">
    <property type="protein sequence ID" value="KAF2657093.1"/>
    <property type="molecule type" value="Genomic_DNA"/>
</dbReference>
<gene>
    <name evidence="2" type="ORF">K491DRAFT_349957</name>
</gene>
<evidence type="ECO:0000313" key="2">
    <source>
        <dbReference type="EMBL" id="KAF2657093.1"/>
    </source>
</evidence>
<evidence type="ECO:0000313" key="3">
    <source>
        <dbReference type="Proteomes" id="UP000799324"/>
    </source>
</evidence>
<sequence length="170" mass="19532">MLGRSEMQLNQMQQQSDEANANIAKENRQWGEHRTKPRTWTDGTAATSSSVTRFQARYLREIKHRQLLSFVSSTGSEFDLLFARSKEHWGNATQSIEAKVNLALQDNPQPPYFPDWIGSPINQNIATFVRVVTGRQDFAHKDMFDMLKSCDAVKNEQWSSLHKTIGEMRT</sequence>
<name>A0A6A6TDX4_9PLEO</name>
<dbReference type="AlphaFoldDB" id="A0A6A6TDX4"/>
<protein>
    <submittedName>
        <fullName evidence="2">Uncharacterized protein</fullName>
    </submittedName>
</protein>
<organism evidence="2 3">
    <name type="scientific">Lophiostoma macrostomum CBS 122681</name>
    <dbReference type="NCBI Taxonomy" id="1314788"/>
    <lineage>
        <taxon>Eukaryota</taxon>
        <taxon>Fungi</taxon>
        <taxon>Dikarya</taxon>
        <taxon>Ascomycota</taxon>
        <taxon>Pezizomycotina</taxon>
        <taxon>Dothideomycetes</taxon>
        <taxon>Pleosporomycetidae</taxon>
        <taxon>Pleosporales</taxon>
        <taxon>Lophiostomataceae</taxon>
        <taxon>Lophiostoma</taxon>
    </lineage>
</organism>
<evidence type="ECO:0000256" key="1">
    <source>
        <dbReference type="SAM" id="MobiDB-lite"/>
    </source>
</evidence>